<evidence type="ECO:0000313" key="2">
    <source>
        <dbReference type="Proteomes" id="UP001470230"/>
    </source>
</evidence>
<evidence type="ECO:0008006" key="3">
    <source>
        <dbReference type="Google" id="ProtNLM"/>
    </source>
</evidence>
<proteinExistence type="predicted"/>
<accession>A0ABR2H2N4</accession>
<comment type="caution">
    <text evidence="1">The sequence shown here is derived from an EMBL/GenBank/DDBJ whole genome shotgun (WGS) entry which is preliminary data.</text>
</comment>
<evidence type="ECO:0000313" key="1">
    <source>
        <dbReference type="EMBL" id="KAK8840474.1"/>
    </source>
</evidence>
<protein>
    <recommendedName>
        <fullName evidence="3">DUF3447 domain-containing protein</fullName>
    </recommendedName>
</protein>
<dbReference type="EMBL" id="JAPFFF010000045">
    <property type="protein sequence ID" value="KAK8840474.1"/>
    <property type="molecule type" value="Genomic_DNA"/>
</dbReference>
<organism evidence="1 2">
    <name type="scientific">Tritrichomonas musculus</name>
    <dbReference type="NCBI Taxonomy" id="1915356"/>
    <lineage>
        <taxon>Eukaryota</taxon>
        <taxon>Metamonada</taxon>
        <taxon>Parabasalia</taxon>
        <taxon>Tritrichomonadida</taxon>
        <taxon>Tritrichomonadidae</taxon>
        <taxon>Tritrichomonas</taxon>
    </lineage>
</organism>
<sequence length="437" mass="52627">MCESDNIATFLKKFKNVQDKFLYFLENDENIDENFQNLKKLFIVTKLRDSQHDLKLFLRLLLKVTNNYHRGPIFFGKIFQILQLFKDDIKKYKNDEIFQLFKSNKRILLFLIEEQILTVDEYFVKQIIKEKYLAKEYPQYFAPEIRPYLNEKWFPEYNSFEEDLEENEWVEQIKEVLPDNFYELRKIGENDNYLCKLIREDSVIDFISYVNKSCISLNKIIEPSIYETNSFLVKKQKNTTLIEYAAFFGSIQIFNYLKFNKVNLKPSLWIDVIHSKNAELIHLLEDNHIDPIISVVKNDEEIKEGSFKECFNESIKCHHNDIANYFLQNYLQNENEIPNETIIKYYNFAFLQKENVNEYFCYLCYYDYYSLSKVILTSRDVNINGTAIQIVYINKIQNHVFQLDSKSFFQWNSKSYLSIKLKTYLSIKFKIIFSKEI</sequence>
<gene>
    <name evidence="1" type="ORF">M9Y10_030679</name>
</gene>
<dbReference type="Proteomes" id="UP001470230">
    <property type="component" value="Unassembled WGS sequence"/>
</dbReference>
<reference evidence="1 2" key="1">
    <citation type="submission" date="2024-04" db="EMBL/GenBank/DDBJ databases">
        <title>Tritrichomonas musculus Genome.</title>
        <authorList>
            <person name="Alves-Ferreira E."/>
            <person name="Grigg M."/>
            <person name="Lorenzi H."/>
            <person name="Galac M."/>
        </authorList>
    </citation>
    <scope>NUCLEOTIDE SEQUENCE [LARGE SCALE GENOMIC DNA]</scope>
    <source>
        <strain evidence="1 2">EAF2021</strain>
    </source>
</reference>
<keyword evidence="2" id="KW-1185">Reference proteome</keyword>
<name>A0ABR2H2N4_9EUKA</name>